<keyword evidence="3" id="KW-0804">Transcription</keyword>
<dbReference type="PANTHER" id="PTHR43537:SF54">
    <property type="entry name" value="TRANSCRIPTIONAL REGULATOR, GNTR FAMILY"/>
    <property type="match status" value="1"/>
</dbReference>
<dbReference type="InterPro" id="IPR000524">
    <property type="entry name" value="Tscrpt_reg_HTH_GntR"/>
</dbReference>
<evidence type="ECO:0000259" key="4">
    <source>
        <dbReference type="PROSITE" id="PS50949"/>
    </source>
</evidence>
<keyword evidence="2" id="KW-0238">DNA-binding</keyword>
<sequence length="209" mass="24042">MVVSMSPKQKVYHGVLQEIRNYIDSNNLKAGDKLPSERELSEKLGAGRSSVREALRAMELIGLIETRHGEGTFLSQYRPFQTVELLSSFILKGNTTRLELLIVKKLLEKEAAKLAYSQVAVVNIEQLEQIMANPNSSIKEKHAAFFSFIFELTGNLLFSRIWGLVNEYANNFTDHYSFEFYERLITSYKDKQYSTIEDLFNEEELLDNV</sequence>
<dbReference type="EMBL" id="JBDIML010000001">
    <property type="protein sequence ID" value="MEN2765579.1"/>
    <property type="molecule type" value="Genomic_DNA"/>
</dbReference>
<evidence type="ECO:0000256" key="2">
    <source>
        <dbReference type="ARBA" id="ARBA00023125"/>
    </source>
</evidence>
<dbReference type="InterPro" id="IPR036390">
    <property type="entry name" value="WH_DNA-bd_sf"/>
</dbReference>
<evidence type="ECO:0000313" key="5">
    <source>
        <dbReference type="EMBL" id="MEN2765579.1"/>
    </source>
</evidence>
<evidence type="ECO:0000256" key="1">
    <source>
        <dbReference type="ARBA" id="ARBA00023015"/>
    </source>
</evidence>
<organism evidence="5 6">
    <name type="scientific">Ornithinibacillus xuwenensis</name>
    <dbReference type="NCBI Taxonomy" id="3144668"/>
    <lineage>
        <taxon>Bacteria</taxon>
        <taxon>Bacillati</taxon>
        <taxon>Bacillota</taxon>
        <taxon>Bacilli</taxon>
        <taxon>Bacillales</taxon>
        <taxon>Bacillaceae</taxon>
        <taxon>Ornithinibacillus</taxon>
    </lineage>
</organism>
<dbReference type="CDD" id="cd07377">
    <property type="entry name" value="WHTH_GntR"/>
    <property type="match status" value="1"/>
</dbReference>
<name>A0ABU9XBE2_9BACI</name>
<dbReference type="InterPro" id="IPR036388">
    <property type="entry name" value="WH-like_DNA-bd_sf"/>
</dbReference>
<dbReference type="Proteomes" id="UP001444625">
    <property type="component" value="Unassembled WGS sequence"/>
</dbReference>
<dbReference type="PRINTS" id="PR00035">
    <property type="entry name" value="HTHGNTR"/>
</dbReference>
<dbReference type="SMART" id="SM00345">
    <property type="entry name" value="HTH_GNTR"/>
    <property type="match status" value="1"/>
</dbReference>
<evidence type="ECO:0000313" key="6">
    <source>
        <dbReference type="Proteomes" id="UP001444625"/>
    </source>
</evidence>
<keyword evidence="6" id="KW-1185">Reference proteome</keyword>
<feature type="domain" description="HTH gntR-type" evidence="4">
    <location>
        <begin position="9"/>
        <end position="77"/>
    </location>
</feature>
<dbReference type="PROSITE" id="PS50949">
    <property type="entry name" value="HTH_GNTR"/>
    <property type="match status" value="1"/>
</dbReference>
<gene>
    <name evidence="5" type="ORF">ABC228_00120</name>
</gene>
<dbReference type="SUPFAM" id="SSF46785">
    <property type="entry name" value="Winged helix' DNA-binding domain"/>
    <property type="match status" value="1"/>
</dbReference>
<dbReference type="RefSeq" id="WP_345823057.1">
    <property type="nucleotide sequence ID" value="NZ_JBDIML010000001.1"/>
</dbReference>
<evidence type="ECO:0000256" key="3">
    <source>
        <dbReference type="ARBA" id="ARBA00023163"/>
    </source>
</evidence>
<protein>
    <submittedName>
        <fullName evidence="5">GntR family transcriptional regulator</fullName>
    </submittedName>
</protein>
<keyword evidence="1" id="KW-0805">Transcription regulation</keyword>
<dbReference type="Gene3D" id="1.10.10.10">
    <property type="entry name" value="Winged helix-like DNA-binding domain superfamily/Winged helix DNA-binding domain"/>
    <property type="match status" value="1"/>
</dbReference>
<dbReference type="Pfam" id="PF00392">
    <property type="entry name" value="GntR"/>
    <property type="match status" value="1"/>
</dbReference>
<accession>A0ABU9XBE2</accession>
<comment type="caution">
    <text evidence="5">The sequence shown here is derived from an EMBL/GenBank/DDBJ whole genome shotgun (WGS) entry which is preliminary data.</text>
</comment>
<reference evidence="5 6" key="1">
    <citation type="submission" date="2024-05" db="EMBL/GenBank/DDBJ databases">
        <authorList>
            <person name="Haq I."/>
            <person name="Ullah Z."/>
            <person name="Ahmad R."/>
            <person name="Li M."/>
            <person name="Tong Y."/>
        </authorList>
    </citation>
    <scope>NUCLEOTIDE SEQUENCE [LARGE SCALE GENOMIC DNA]</scope>
    <source>
        <strain evidence="5 6">16A2E</strain>
    </source>
</reference>
<proteinExistence type="predicted"/>
<dbReference type="PANTHER" id="PTHR43537">
    <property type="entry name" value="TRANSCRIPTIONAL REGULATOR, GNTR FAMILY"/>
    <property type="match status" value="1"/>
</dbReference>